<dbReference type="InterPro" id="IPR011990">
    <property type="entry name" value="TPR-like_helical_dom_sf"/>
</dbReference>
<dbReference type="PANTHER" id="PTHR47938:SF35">
    <property type="entry name" value="PENTATRICOPEPTIDE REPEAT-CONTAINING PROTEIN 4, MITOCHONDRIAL-RELATED"/>
    <property type="match status" value="1"/>
</dbReference>
<feature type="repeat" description="PPR" evidence="1">
    <location>
        <begin position="591"/>
        <end position="625"/>
    </location>
</feature>
<dbReference type="NCBIfam" id="TIGR00756">
    <property type="entry name" value="PPR"/>
    <property type="match status" value="2"/>
</dbReference>
<organism evidence="3">
    <name type="scientific">Chaetoceros debilis</name>
    <dbReference type="NCBI Taxonomy" id="122233"/>
    <lineage>
        <taxon>Eukaryota</taxon>
        <taxon>Sar</taxon>
        <taxon>Stramenopiles</taxon>
        <taxon>Ochrophyta</taxon>
        <taxon>Bacillariophyta</taxon>
        <taxon>Coscinodiscophyceae</taxon>
        <taxon>Chaetocerotophycidae</taxon>
        <taxon>Chaetocerotales</taxon>
        <taxon>Chaetocerotaceae</taxon>
        <taxon>Chaetoceros</taxon>
    </lineage>
</organism>
<dbReference type="PROSITE" id="PS51375">
    <property type="entry name" value="PPR"/>
    <property type="match status" value="4"/>
</dbReference>
<evidence type="ECO:0000313" key="3">
    <source>
        <dbReference type="EMBL" id="CAE0468643.1"/>
    </source>
</evidence>
<evidence type="ECO:0008006" key="4">
    <source>
        <dbReference type="Google" id="ProtNLM"/>
    </source>
</evidence>
<accession>A0A7S3VBB5</accession>
<feature type="signal peptide" evidence="2">
    <location>
        <begin position="1"/>
        <end position="23"/>
    </location>
</feature>
<feature type="chain" id="PRO_5030773601" description="PDZ domain-containing protein" evidence="2">
    <location>
        <begin position="24"/>
        <end position="1045"/>
    </location>
</feature>
<keyword evidence="2" id="KW-0732">Signal</keyword>
<feature type="repeat" description="PPR" evidence="1">
    <location>
        <begin position="735"/>
        <end position="769"/>
    </location>
</feature>
<dbReference type="Pfam" id="PF13041">
    <property type="entry name" value="PPR_2"/>
    <property type="match status" value="2"/>
</dbReference>
<reference evidence="3" key="1">
    <citation type="submission" date="2021-01" db="EMBL/GenBank/DDBJ databases">
        <authorList>
            <person name="Corre E."/>
            <person name="Pelletier E."/>
            <person name="Niang G."/>
            <person name="Scheremetjew M."/>
            <person name="Finn R."/>
            <person name="Kale V."/>
            <person name="Holt S."/>
            <person name="Cochrane G."/>
            <person name="Meng A."/>
            <person name="Brown T."/>
            <person name="Cohen L."/>
        </authorList>
    </citation>
    <scope>NUCLEOTIDE SEQUENCE</scope>
    <source>
        <strain evidence="3">MM31A-1</strain>
    </source>
</reference>
<sequence length="1045" mass="114457">MPNFKRALSLVVLTSCTTSSVQSFHTPFPRKNSARRTVPRSASVSALYSDDTSNNKNILSPLPASSLGGEIRAVTVAYIDSDESVGVNSNRRKKRVVLDAKGESFTSTYSVRLPIASDANNIIGISLKEVNRGVVSEVGLQIDSMRYITVEEEVTRLKKRECTFGEDGGDSSIQVLDEKGLETSSGIVVSSVERGGLAWDLGVRAGDFVIATSATVGDKMWPKSSLEGIRSAISSRKVISSSMQVEFQRAGTFVPDAELVQEFELSLSRPMGIHIEDTHDGYVQISGFTEDVPDFVTHNLRVGDRIIAVDSTLGKMWPVSTVDGVVSSVTTRLPGQTVQLKFERVVEDGSDLRVIDSLDTKSTSTDVKDSLSKSLIGAYSKYADSDTIVDGKGSKDLLARCRGILRRYISVHDPISERSSGIPALVADRVLESISKAEIPLDPVTLSLIMNAYISCDQPNDALRTFEGTTGVKVDGSNDEIDIDVDWHQVNGGIQRNEECLNLVTATDVIRAHAKLGDSVLVKKVLSAIEDDPDTVDEGRTQVWSTNVKPDTKCYNTVLAAIVNSNNLQDAENLFEKMCEPDQHPTCPQRNIATYNTMVGAYARAGRRKDAYDLFTTMRNHGFKPDKYSVTSLIKAATQEADFDAARNLLIDMKVAGIETDVVAYNTVIKALCLKNSWFEAKELVAEMESRGINPNSKTYGLLMNGLLRLNKPGPCLTLFESACADQRTASLMENVQLYTTAITASATLGDYERAFELVSRMSFAGVKPNIKTLTALMGSCISAGKFDTAMDVYDKIPNPDGYAQTLAIRAKCGMGLFEEALNSVSISIKSGENSLSGKQLMQSYNCIIGAALEQEEFLLAKQTMDNLLSEGLIPSKKSFQRIIDSLDLAPARENLEDSGEKRNMNEDAQFEYLLGVLDALEARKLSCSAPFYSAVLAEGARSGKLKRRLASIISLARTTEQNSIQLEENENITTVAPKEVTTWLGLWKNYAGLKDRLDDIQLQTIRVNINGRELRSVLYAERAVTFGRKKRKKTAPKRELPTLN</sequence>
<feature type="repeat" description="PPR" evidence="1">
    <location>
        <begin position="661"/>
        <end position="695"/>
    </location>
</feature>
<evidence type="ECO:0000256" key="2">
    <source>
        <dbReference type="SAM" id="SignalP"/>
    </source>
</evidence>
<feature type="repeat" description="PPR" evidence="1">
    <location>
        <begin position="551"/>
        <end position="585"/>
    </location>
</feature>
<dbReference type="GO" id="GO:0003729">
    <property type="term" value="F:mRNA binding"/>
    <property type="evidence" value="ECO:0007669"/>
    <property type="project" value="TreeGrafter"/>
</dbReference>
<gene>
    <name evidence="3" type="ORF">CDEB00056_LOCUS13496</name>
</gene>
<dbReference type="AlphaFoldDB" id="A0A7S3VBB5"/>
<dbReference type="Gene3D" id="1.25.40.10">
    <property type="entry name" value="Tetratricopeptide repeat domain"/>
    <property type="match status" value="4"/>
</dbReference>
<protein>
    <recommendedName>
        <fullName evidence="4">PDZ domain-containing protein</fullName>
    </recommendedName>
</protein>
<dbReference type="InterPro" id="IPR002885">
    <property type="entry name" value="PPR_rpt"/>
</dbReference>
<name>A0A7S3VBB5_9STRA</name>
<dbReference type="Pfam" id="PF01535">
    <property type="entry name" value="PPR"/>
    <property type="match status" value="1"/>
</dbReference>
<evidence type="ECO:0000256" key="1">
    <source>
        <dbReference type="PROSITE-ProRule" id="PRU00708"/>
    </source>
</evidence>
<proteinExistence type="predicted"/>
<dbReference type="Pfam" id="PF13812">
    <property type="entry name" value="PPR_3"/>
    <property type="match status" value="1"/>
</dbReference>
<dbReference type="EMBL" id="HBIO01017560">
    <property type="protein sequence ID" value="CAE0468643.1"/>
    <property type="molecule type" value="Transcribed_RNA"/>
</dbReference>
<dbReference type="PANTHER" id="PTHR47938">
    <property type="entry name" value="RESPIRATORY COMPLEX I CHAPERONE (CIA84), PUTATIVE (AFU_ORTHOLOGUE AFUA_2G06020)-RELATED"/>
    <property type="match status" value="1"/>
</dbReference>